<evidence type="ECO:0000313" key="1">
    <source>
        <dbReference type="EMBL" id="KAA6386319.1"/>
    </source>
</evidence>
<dbReference type="EMBL" id="SNRW01004857">
    <property type="protein sequence ID" value="KAA6386319.1"/>
    <property type="molecule type" value="Genomic_DNA"/>
</dbReference>
<gene>
    <name evidence="1" type="ORF">EZS28_018152</name>
</gene>
<evidence type="ECO:0000313" key="2">
    <source>
        <dbReference type="Proteomes" id="UP000324800"/>
    </source>
</evidence>
<comment type="caution">
    <text evidence="1">The sequence shown here is derived from an EMBL/GenBank/DDBJ whole genome shotgun (WGS) entry which is preliminary data.</text>
</comment>
<accession>A0A5J4VVM3</accession>
<proteinExistence type="predicted"/>
<protein>
    <submittedName>
        <fullName evidence="1">Uncharacterized protein</fullName>
    </submittedName>
</protein>
<name>A0A5J4VVM3_9EUKA</name>
<organism evidence="1 2">
    <name type="scientific">Streblomastix strix</name>
    <dbReference type="NCBI Taxonomy" id="222440"/>
    <lineage>
        <taxon>Eukaryota</taxon>
        <taxon>Metamonada</taxon>
        <taxon>Preaxostyla</taxon>
        <taxon>Oxymonadida</taxon>
        <taxon>Streblomastigidae</taxon>
        <taxon>Streblomastix</taxon>
    </lineage>
</organism>
<dbReference type="AlphaFoldDB" id="A0A5J4VVM3"/>
<sequence>MMIEIPKLRRNLQKGHLQNILITNMTINKKMFCMEAKVPFGQLRRPPFFGLWLKMAIFSTADNEKKITRLIIATTAPTICKTSL</sequence>
<dbReference type="Proteomes" id="UP000324800">
    <property type="component" value="Unassembled WGS sequence"/>
</dbReference>
<reference evidence="1 2" key="1">
    <citation type="submission" date="2019-03" db="EMBL/GenBank/DDBJ databases">
        <title>Single cell metagenomics reveals metabolic interactions within the superorganism composed of flagellate Streblomastix strix and complex community of Bacteroidetes bacteria on its surface.</title>
        <authorList>
            <person name="Treitli S.C."/>
            <person name="Kolisko M."/>
            <person name="Husnik F."/>
            <person name="Keeling P."/>
            <person name="Hampl V."/>
        </authorList>
    </citation>
    <scope>NUCLEOTIDE SEQUENCE [LARGE SCALE GENOMIC DNA]</scope>
    <source>
        <strain evidence="1">ST1C</strain>
    </source>
</reference>